<evidence type="ECO:0000313" key="11">
    <source>
        <dbReference type="EMBL" id="KAF7731505.1"/>
    </source>
</evidence>
<dbReference type="EMBL" id="JABAYA010000009">
    <property type="protein sequence ID" value="KAF7731505.1"/>
    <property type="molecule type" value="Genomic_DNA"/>
</dbReference>
<dbReference type="Pfam" id="PF04928">
    <property type="entry name" value="PAP_central"/>
    <property type="match status" value="1"/>
</dbReference>
<evidence type="ECO:0000256" key="5">
    <source>
        <dbReference type="ARBA" id="ARBA00022679"/>
    </source>
</evidence>
<reference evidence="11" key="1">
    <citation type="submission" date="2020-01" db="EMBL/GenBank/DDBJ databases">
        <title>Genome Sequencing of Three Apophysomyces-Like Fungal Strains Confirms a Novel Fungal Genus in the Mucoromycota with divergent Burkholderia-like Endosymbiotic Bacteria.</title>
        <authorList>
            <person name="Stajich J.E."/>
            <person name="Macias A.M."/>
            <person name="Carter-House D."/>
            <person name="Lovett B."/>
            <person name="Kasson L.R."/>
            <person name="Berry K."/>
            <person name="Grigoriev I."/>
            <person name="Chang Y."/>
            <person name="Spatafora J."/>
            <person name="Kasson M.T."/>
        </authorList>
    </citation>
    <scope>NUCLEOTIDE SEQUENCE</scope>
    <source>
        <strain evidence="11">NRRL A-21654</strain>
    </source>
</reference>
<dbReference type="GO" id="GO:0003723">
    <property type="term" value="F:RNA binding"/>
    <property type="evidence" value="ECO:0007669"/>
    <property type="project" value="InterPro"/>
</dbReference>
<evidence type="ECO:0000259" key="10">
    <source>
        <dbReference type="Pfam" id="PF04928"/>
    </source>
</evidence>
<dbReference type="Proteomes" id="UP000605846">
    <property type="component" value="Unassembled WGS sequence"/>
</dbReference>
<keyword evidence="8" id="KW-0539">Nucleus</keyword>
<comment type="similarity">
    <text evidence="2">Belongs to the poly(A) polymerase family.</text>
</comment>
<evidence type="ECO:0000256" key="1">
    <source>
        <dbReference type="ARBA" id="ARBA00004123"/>
    </source>
</evidence>
<dbReference type="GO" id="GO:0031123">
    <property type="term" value="P:RNA 3'-end processing"/>
    <property type="evidence" value="ECO:0007669"/>
    <property type="project" value="InterPro"/>
</dbReference>
<dbReference type="InterPro" id="IPR007012">
    <property type="entry name" value="PolA_pol_cen_dom"/>
</dbReference>
<dbReference type="SUPFAM" id="SSF81631">
    <property type="entry name" value="PAP/OAS1 substrate-binding domain"/>
    <property type="match status" value="1"/>
</dbReference>
<evidence type="ECO:0000256" key="3">
    <source>
        <dbReference type="ARBA" id="ARBA00012388"/>
    </source>
</evidence>
<dbReference type="InterPro" id="IPR011068">
    <property type="entry name" value="NuclTrfase_I-like_C"/>
</dbReference>
<keyword evidence="6" id="KW-0547">Nucleotide-binding</keyword>
<keyword evidence="7" id="KW-0067">ATP-binding</keyword>
<feature type="domain" description="Poly(A) polymerase central" evidence="10">
    <location>
        <begin position="1"/>
        <end position="125"/>
    </location>
</feature>
<dbReference type="PANTHER" id="PTHR10682">
    <property type="entry name" value="POLY A POLYMERASE"/>
    <property type="match status" value="1"/>
</dbReference>
<comment type="subcellular location">
    <subcellularLocation>
        <location evidence="1">Nucleus</location>
    </subcellularLocation>
</comment>
<evidence type="ECO:0000256" key="2">
    <source>
        <dbReference type="ARBA" id="ARBA00010912"/>
    </source>
</evidence>
<feature type="domain" description="Poly(A) polymerase RNA-binding" evidence="9">
    <location>
        <begin position="129"/>
        <end position="280"/>
    </location>
</feature>
<dbReference type="Gene3D" id="3.30.70.590">
    <property type="entry name" value="Poly(A) polymerase predicted RNA binding domain"/>
    <property type="match status" value="1"/>
</dbReference>
<dbReference type="GO" id="GO:0005524">
    <property type="term" value="F:ATP binding"/>
    <property type="evidence" value="ECO:0007669"/>
    <property type="project" value="UniProtKB-KW"/>
</dbReference>
<comment type="caution">
    <text evidence="11">The sequence shown here is derived from an EMBL/GenBank/DDBJ whole genome shotgun (WGS) entry which is preliminary data.</text>
</comment>
<dbReference type="Gene3D" id="1.10.1410.10">
    <property type="match status" value="1"/>
</dbReference>
<keyword evidence="5" id="KW-0808">Transferase</keyword>
<sequence>MGYLNGSTWTLLLLKTYMDTKTRPLTIHMLLRAFFEQWSGWHWQTPVIIGDFIPDFGGGVVAYSSLKEFENAVMPIVSPCYPVCSTAPYVTKSTLRIMRKELSRAVTIVQVPDLSTDEKLQRLFKPLDFAKTYKHFLKIIISCDTYGSHETWKMASYIPRFVPLLETCPELKQVHPLTTPYSKIYQYRTREEKVALRNGLESGVSPYATALEPGTLYLTHYVIGLEIELLDESDRVIDLSKHIQAFMAELDLRKNKRDNDVYIEIVAVKRRELANILKDEVK</sequence>
<dbReference type="Pfam" id="PF04926">
    <property type="entry name" value="PAP_RNA-bind"/>
    <property type="match status" value="1"/>
</dbReference>
<keyword evidence="4" id="KW-0507">mRNA processing</keyword>
<accession>A0A8H7BYJ2</accession>
<evidence type="ECO:0000313" key="12">
    <source>
        <dbReference type="Proteomes" id="UP000605846"/>
    </source>
</evidence>
<gene>
    <name evidence="11" type="ORF">EC973_009269</name>
</gene>
<dbReference type="GO" id="GO:0006397">
    <property type="term" value="P:mRNA processing"/>
    <property type="evidence" value="ECO:0007669"/>
    <property type="project" value="UniProtKB-KW"/>
</dbReference>
<dbReference type="PANTHER" id="PTHR10682:SF10">
    <property type="entry name" value="POLYNUCLEOTIDE ADENYLYLTRANSFERASE"/>
    <property type="match status" value="1"/>
</dbReference>
<evidence type="ECO:0000256" key="6">
    <source>
        <dbReference type="ARBA" id="ARBA00022741"/>
    </source>
</evidence>
<evidence type="ECO:0000256" key="7">
    <source>
        <dbReference type="ARBA" id="ARBA00022840"/>
    </source>
</evidence>
<dbReference type="OrthoDB" id="10263155at2759"/>
<protein>
    <recommendedName>
        <fullName evidence="3">polynucleotide adenylyltransferase</fullName>
        <ecNumber evidence="3">2.7.7.19</ecNumber>
    </recommendedName>
</protein>
<dbReference type="GO" id="GO:1990817">
    <property type="term" value="F:poly(A) RNA polymerase activity"/>
    <property type="evidence" value="ECO:0007669"/>
    <property type="project" value="UniProtKB-EC"/>
</dbReference>
<dbReference type="SUPFAM" id="SSF55003">
    <property type="entry name" value="PAP/Archaeal CCA-adding enzyme, C-terminal domain"/>
    <property type="match status" value="1"/>
</dbReference>
<name>A0A8H7BYJ2_9FUNG</name>
<organism evidence="11 12">
    <name type="scientific">Apophysomyces ossiformis</name>
    <dbReference type="NCBI Taxonomy" id="679940"/>
    <lineage>
        <taxon>Eukaryota</taxon>
        <taxon>Fungi</taxon>
        <taxon>Fungi incertae sedis</taxon>
        <taxon>Mucoromycota</taxon>
        <taxon>Mucoromycotina</taxon>
        <taxon>Mucoromycetes</taxon>
        <taxon>Mucorales</taxon>
        <taxon>Mucorineae</taxon>
        <taxon>Mucoraceae</taxon>
        <taxon>Apophysomyces</taxon>
    </lineage>
</organism>
<dbReference type="InterPro" id="IPR007010">
    <property type="entry name" value="PolA_pol_RNA-bd_dom"/>
</dbReference>
<keyword evidence="12" id="KW-1185">Reference proteome</keyword>
<dbReference type="AlphaFoldDB" id="A0A8H7BYJ2"/>
<evidence type="ECO:0000259" key="9">
    <source>
        <dbReference type="Pfam" id="PF04926"/>
    </source>
</evidence>
<proteinExistence type="inferred from homology"/>
<dbReference type="EC" id="2.7.7.19" evidence="3"/>
<evidence type="ECO:0000256" key="8">
    <source>
        <dbReference type="ARBA" id="ARBA00023242"/>
    </source>
</evidence>
<evidence type="ECO:0000256" key="4">
    <source>
        <dbReference type="ARBA" id="ARBA00022664"/>
    </source>
</evidence>
<dbReference type="GO" id="GO:0005634">
    <property type="term" value="C:nucleus"/>
    <property type="evidence" value="ECO:0007669"/>
    <property type="project" value="UniProtKB-SubCell"/>
</dbReference>